<name>A0A6L2LFY1_TANCI</name>
<dbReference type="GO" id="GO:0008270">
    <property type="term" value="F:zinc ion binding"/>
    <property type="evidence" value="ECO:0007669"/>
    <property type="project" value="UniProtKB-KW"/>
</dbReference>
<evidence type="ECO:0000313" key="4">
    <source>
        <dbReference type="EMBL" id="GEU60528.1"/>
    </source>
</evidence>
<keyword evidence="1" id="KW-0862">Zinc</keyword>
<dbReference type="PANTHER" id="PTHR11439">
    <property type="entry name" value="GAG-POL-RELATED RETROTRANSPOSON"/>
    <property type="match status" value="1"/>
</dbReference>
<dbReference type="SUPFAM" id="SSF57756">
    <property type="entry name" value="Retrovirus zinc finger-like domains"/>
    <property type="match status" value="1"/>
</dbReference>
<evidence type="ECO:0000259" key="3">
    <source>
        <dbReference type="PROSITE" id="PS50158"/>
    </source>
</evidence>
<gene>
    <name evidence="4" type="ORF">Tci_032506</name>
</gene>
<dbReference type="Pfam" id="PF07727">
    <property type="entry name" value="RVT_2"/>
    <property type="match status" value="1"/>
</dbReference>
<protein>
    <submittedName>
        <fullName evidence="4">Putative ribonuclease H-like domain-containing protein</fullName>
    </submittedName>
</protein>
<feature type="region of interest" description="Disordered" evidence="2">
    <location>
        <begin position="603"/>
        <end position="637"/>
    </location>
</feature>
<dbReference type="InterPro" id="IPR036875">
    <property type="entry name" value="Znf_CCHC_sf"/>
</dbReference>
<dbReference type="EMBL" id="BKCJ010004350">
    <property type="protein sequence ID" value="GEU60528.1"/>
    <property type="molecule type" value="Genomic_DNA"/>
</dbReference>
<comment type="caution">
    <text evidence="4">The sequence shown here is derived from an EMBL/GenBank/DDBJ whole genome shotgun (WGS) entry which is preliminary data.</text>
</comment>
<dbReference type="Pfam" id="PF08284">
    <property type="entry name" value="RVP_2"/>
    <property type="match status" value="1"/>
</dbReference>
<dbReference type="PROSITE" id="PS50158">
    <property type="entry name" value="ZF_CCHC"/>
    <property type="match status" value="1"/>
</dbReference>
<dbReference type="Gene3D" id="4.10.60.10">
    <property type="entry name" value="Zinc finger, CCHC-type"/>
    <property type="match status" value="1"/>
</dbReference>
<dbReference type="InterPro" id="IPR013103">
    <property type="entry name" value="RVT_2"/>
</dbReference>
<dbReference type="PANTHER" id="PTHR11439:SF509">
    <property type="entry name" value="RNA-DIRECTED DNA POLYMERASE"/>
    <property type="match status" value="1"/>
</dbReference>
<feature type="compositionally biased region" description="Basic and acidic residues" evidence="2">
    <location>
        <begin position="825"/>
        <end position="835"/>
    </location>
</feature>
<dbReference type="InterPro" id="IPR001878">
    <property type="entry name" value="Znf_CCHC"/>
</dbReference>
<keyword evidence="1" id="KW-0479">Metal-binding</keyword>
<proteinExistence type="predicted"/>
<sequence length="1256" mass="142402">MGTFLLNNRYASISFDTGADRSFVSIAFSALLNIAPTALDNHYDVELADGKIIGVNTILRGCTLDLLNHRYNINLMPVPLGSFDVIIRMDWLREYHAEAEDKLNGKRLEDVPIVRDFPEVFLEDLPSIPPARQVEFQIDLLLVGDAQLTGPEIIHETNEKIVQIKRRIQDARDQQKSYADLKRKPMDFQVGDRAMLKVSPWKEVVQELLVNDKLHFVEEPVEVMDPEIKQLKRSRIPIIKVRWNSKRGFKFTWEREDQFKQKYVVPTGRVIVPTGRYIVPTGRVIVATGRDHDGRITILPLTTTEEHITVQRESKARTTLLQSIPDDHVADFHYMDDVRDIWNAIKARFGGNAKSKKMRESMLKQEFSEFRIREEEGLDKRALPSSWSQVALTLKTKGGLEFLSFDDLYYKLKMLEVDVKGYNTFSSRQSAGPSHSAFVSATISKKTSYRESSNYSSSTTYSVPSNSKTGRDGLEMEMAILFVRVHKFEKKPGRKIDFDKKESARFNKQKVRCYKCQQRGHFSRECRTKGGNDKQRYFSLKIKEIGKKEEDSKALITVYTLVDWTNHDGAAKLYNLITGANSEEANTTGDAGEFALMGVTSEPKVTPVPTGKPKVTQVPTGKPKVTPVPIGRPNKPFLIPTDRGYSPSIITATEEEVIFDSGRSRSMIDTECLVLSKDFKLPDNSMVVLKASRKHNIYTININDLCPMGYLACLVAHASFDESMKWHRRMAHVNYKNMNRVEESMNLWFLEEKPNVQGLGHEWYFDLDYLTDSLGYKHVLANQHAGTQGATTNSAGTQDADSDSNCDEQVIIVPSYPSLNIQKSKPKDTSGDKVNDSPFQSTDENFQKELARLKDQEQRVTSDAERLGLGFAYNAEELQTPPSVTPVPFGSIPIPTGSLRVPTGNIPVPVAATMVLSDDVPVYTRSSTDIIFDDEPTIRFPYLSDLGNHDPSPGIFFSSSYDDEFDSAHNNVSSSMEEEGIDYDEVFALVARIEAIRLFLAFASYMGFLVYQMDVKSAFLYGRIDEEVYVTQPKGFVDPQHPKKVYKIVKALYELHQAPRAWYATLSTFLLKHGYKRGTIDKTLFLKKNNKDIILVQVYVDDIIFGSTMKAWCLQVQQRLDGIFIHQDKYMQEILNEFDLGSVRMATTPYEATKPKSKNESDNHVNVHLYRSMIGSLMYLTASRPDIMFAGSACSSHQVTPTTSNLESVKKIFMYLKSQSKLGLWYPKESPLLLEAYSDSDYAGENKDRKSTTGRC</sequence>
<accession>A0A6L2LFY1</accession>
<dbReference type="Pfam" id="PF00098">
    <property type="entry name" value="zf-CCHC"/>
    <property type="match status" value="1"/>
</dbReference>
<dbReference type="Pfam" id="PF14223">
    <property type="entry name" value="Retrotran_gag_2"/>
    <property type="match status" value="1"/>
</dbReference>
<evidence type="ECO:0000256" key="2">
    <source>
        <dbReference type="SAM" id="MobiDB-lite"/>
    </source>
</evidence>
<feature type="domain" description="CCHC-type" evidence="3">
    <location>
        <begin position="512"/>
        <end position="527"/>
    </location>
</feature>
<dbReference type="GO" id="GO:0003676">
    <property type="term" value="F:nucleic acid binding"/>
    <property type="evidence" value="ECO:0007669"/>
    <property type="project" value="InterPro"/>
</dbReference>
<dbReference type="SUPFAM" id="SSF56672">
    <property type="entry name" value="DNA/RNA polymerases"/>
    <property type="match status" value="1"/>
</dbReference>
<organism evidence="4">
    <name type="scientific">Tanacetum cinerariifolium</name>
    <name type="common">Dalmatian daisy</name>
    <name type="synonym">Chrysanthemum cinerariifolium</name>
    <dbReference type="NCBI Taxonomy" id="118510"/>
    <lineage>
        <taxon>Eukaryota</taxon>
        <taxon>Viridiplantae</taxon>
        <taxon>Streptophyta</taxon>
        <taxon>Embryophyta</taxon>
        <taxon>Tracheophyta</taxon>
        <taxon>Spermatophyta</taxon>
        <taxon>Magnoliopsida</taxon>
        <taxon>eudicotyledons</taxon>
        <taxon>Gunneridae</taxon>
        <taxon>Pentapetalae</taxon>
        <taxon>asterids</taxon>
        <taxon>campanulids</taxon>
        <taxon>Asterales</taxon>
        <taxon>Asteraceae</taxon>
        <taxon>Asteroideae</taxon>
        <taxon>Anthemideae</taxon>
        <taxon>Anthemidinae</taxon>
        <taxon>Tanacetum</taxon>
    </lineage>
</organism>
<dbReference type="AlphaFoldDB" id="A0A6L2LFY1"/>
<reference evidence="4" key="1">
    <citation type="journal article" date="2019" name="Sci. Rep.">
        <title>Draft genome of Tanacetum cinerariifolium, the natural source of mosquito coil.</title>
        <authorList>
            <person name="Yamashiro T."/>
            <person name="Shiraishi A."/>
            <person name="Satake H."/>
            <person name="Nakayama K."/>
        </authorList>
    </citation>
    <scope>NUCLEOTIDE SEQUENCE</scope>
</reference>
<keyword evidence="1" id="KW-0863">Zinc-finger</keyword>
<dbReference type="SUPFAM" id="SSF50630">
    <property type="entry name" value="Acid proteases"/>
    <property type="match status" value="1"/>
</dbReference>
<dbReference type="SMART" id="SM00343">
    <property type="entry name" value="ZnF_C2HC"/>
    <property type="match status" value="1"/>
</dbReference>
<feature type="region of interest" description="Disordered" evidence="2">
    <location>
        <begin position="820"/>
        <end position="844"/>
    </location>
</feature>
<dbReference type="InterPro" id="IPR043502">
    <property type="entry name" value="DNA/RNA_pol_sf"/>
</dbReference>
<dbReference type="Gene3D" id="2.40.70.10">
    <property type="entry name" value="Acid Proteases"/>
    <property type="match status" value="1"/>
</dbReference>
<evidence type="ECO:0000256" key="1">
    <source>
        <dbReference type="PROSITE-ProRule" id="PRU00047"/>
    </source>
</evidence>
<feature type="compositionally biased region" description="Low complexity" evidence="2">
    <location>
        <begin position="603"/>
        <end position="629"/>
    </location>
</feature>
<dbReference type="CDD" id="cd00303">
    <property type="entry name" value="retropepsin_like"/>
    <property type="match status" value="1"/>
</dbReference>
<dbReference type="InterPro" id="IPR021109">
    <property type="entry name" value="Peptidase_aspartic_dom_sf"/>
</dbReference>